<feature type="domain" description="Microcin J25-processing protein McjB C-terminal" evidence="2">
    <location>
        <begin position="39"/>
        <end position="148"/>
    </location>
</feature>
<feature type="transmembrane region" description="Helical" evidence="1">
    <location>
        <begin position="29"/>
        <end position="47"/>
    </location>
</feature>
<keyword evidence="1" id="KW-0812">Transmembrane</keyword>
<dbReference type="Proteomes" id="UP000006821">
    <property type="component" value="Chromosome"/>
</dbReference>
<gene>
    <name evidence="3" type="ordered locus">MCA0888</name>
</gene>
<dbReference type="Pfam" id="PF13471">
    <property type="entry name" value="Transglut_core3"/>
    <property type="match status" value="1"/>
</dbReference>
<protein>
    <recommendedName>
        <fullName evidence="2">Microcin J25-processing protein McjB C-terminal domain-containing protein</fullName>
    </recommendedName>
</protein>
<dbReference type="NCBIfam" id="NF033537">
    <property type="entry name" value="lasso_biosyn_B2"/>
    <property type="match status" value="1"/>
</dbReference>
<dbReference type="InterPro" id="IPR053521">
    <property type="entry name" value="McjB-like"/>
</dbReference>
<dbReference type="HOGENOM" id="CLU_129168_0_0_6"/>
<evidence type="ECO:0000256" key="1">
    <source>
        <dbReference type="SAM" id="Phobius"/>
    </source>
</evidence>
<sequence length="157" mass="17565">MEDLSWGVEMRCTKRVQRFLSLSAMERSLFIQALFLILLFRVALPVVRFRRAWACLAGMASIRPEDMKRRIVIQPEKTGAALVRASRYVPGATCLMQALAGVLMLRRQGHIAELCIGVAKPNGEFGAHAWVECGGRQVVGTKADFTTLIRIEMTRMA</sequence>
<dbReference type="InterPro" id="IPR032708">
    <property type="entry name" value="McjB_C"/>
</dbReference>
<keyword evidence="1" id="KW-1133">Transmembrane helix</keyword>
<evidence type="ECO:0000313" key="3">
    <source>
        <dbReference type="EMBL" id="AAU93231.1"/>
    </source>
</evidence>
<reference evidence="3 4" key="1">
    <citation type="journal article" date="2004" name="PLoS Biol.">
        <title>Genomic insights into methanotrophy: the complete genome sequence of Methylococcus capsulatus (Bath).</title>
        <authorList>
            <person name="Ward N.L."/>
            <person name="Larsen O."/>
            <person name="Sakwa J."/>
            <person name="Bruseth L."/>
            <person name="Khouri H.M."/>
            <person name="Durkin A.S."/>
            <person name="Dimitrov G."/>
            <person name="Jiang L."/>
            <person name="Scanlan D."/>
            <person name="Kang K.H."/>
            <person name="Lewis M.R."/>
            <person name="Nelson K.E."/>
            <person name="Methe B.A."/>
            <person name="Wu M."/>
            <person name="Heidelberg J.F."/>
            <person name="Paulsen I.T."/>
            <person name="Fouts D.E."/>
            <person name="Ravel J."/>
            <person name="Tettelin H."/>
            <person name="Ren Q."/>
            <person name="Read T.D."/>
            <person name="DeBoy R.T."/>
            <person name="Seshadri R."/>
            <person name="Salzberg S.L."/>
            <person name="Jensen H.B."/>
            <person name="Birkeland N.K."/>
            <person name="Nelson W.C."/>
            <person name="Dodson R.J."/>
            <person name="Grindhaug S.H."/>
            <person name="Holt I.E."/>
            <person name="Eidhammer I."/>
            <person name="Jonasen I."/>
            <person name="Vanaken S."/>
            <person name="Utterback T.R."/>
            <person name="Feldblyum T.V."/>
            <person name="Fraser C.M."/>
            <person name="Lillehaug J.R."/>
            <person name="Eisen J.A."/>
        </authorList>
    </citation>
    <scope>NUCLEOTIDE SEQUENCE [LARGE SCALE GENOMIC DNA]</scope>
    <source>
        <strain evidence="4">ATCC 33009 / NCIMB 11132 / Bath</strain>
    </source>
</reference>
<dbReference type="EMBL" id="AE017282">
    <property type="protein sequence ID" value="AAU93231.1"/>
    <property type="molecule type" value="Genomic_DNA"/>
</dbReference>
<accession>Q60AG8</accession>
<dbReference type="AlphaFoldDB" id="Q60AG8"/>
<name>Q60AG8_METCA</name>
<dbReference type="KEGG" id="mca:MCA0888"/>
<dbReference type="eggNOG" id="ENOG5032BRK">
    <property type="taxonomic scope" value="Bacteria"/>
</dbReference>
<keyword evidence="1" id="KW-0472">Membrane</keyword>
<dbReference type="STRING" id="243233.MCA0888"/>
<proteinExistence type="predicted"/>
<evidence type="ECO:0000313" key="4">
    <source>
        <dbReference type="Proteomes" id="UP000006821"/>
    </source>
</evidence>
<evidence type="ECO:0000259" key="2">
    <source>
        <dbReference type="Pfam" id="PF13471"/>
    </source>
</evidence>
<organism evidence="3 4">
    <name type="scientific">Methylococcus capsulatus (strain ATCC 33009 / NCIMB 11132 / Bath)</name>
    <dbReference type="NCBI Taxonomy" id="243233"/>
    <lineage>
        <taxon>Bacteria</taxon>
        <taxon>Pseudomonadati</taxon>
        <taxon>Pseudomonadota</taxon>
        <taxon>Gammaproteobacteria</taxon>
        <taxon>Methylococcales</taxon>
        <taxon>Methylococcaceae</taxon>
        <taxon>Methylococcus</taxon>
    </lineage>
</organism>